<dbReference type="InterPro" id="IPR012341">
    <property type="entry name" value="6hp_glycosidase-like_sf"/>
</dbReference>
<evidence type="ECO:0000259" key="5">
    <source>
        <dbReference type="Pfam" id="PF05592"/>
    </source>
</evidence>
<name>A0A8K0X5W9_9PEZI</name>
<evidence type="ECO:0000256" key="2">
    <source>
        <dbReference type="ARBA" id="ARBA00012652"/>
    </source>
</evidence>
<dbReference type="Pfam" id="PF25788">
    <property type="entry name" value="Ig_Rha78A_N"/>
    <property type="match status" value="1"/>
</dbReference>
<dbReference type="Gene3D" id="1.50.10.10">
    <property type="match status" value="1"/>
</dbReference>
<dbReference type="OrthoDB" id="10036721at2759"/>
<feature type="domain" description="Alpha-L-rhamnosidase concanavalin-like" evidence="5">
    <location>
        <begin position="333"/>
        <end position="434"/>
    </location>
</feature>
<dbReference type="InterPro" id="IPR013783">
    <property type="entry name" value="Ig-like_fold"/>
</dbReference>
<dbReference type="InterPro" id="IPR008928">
    <property type="entry name" value="6-hairpin_glycosidase_sf"/>
</dbReference>
<evidence type="ECO:0000259" key="8">
    <source>
        <dbReference type="Pfam" id="PF17390"/>
    </source>
</evidence>
<protein>
    <recommendedName>
        <fullName evidence="2">alpha-L-rhamnosidase</fullName>
        <ecNumber evidence="2">3.2.1.40</ecNumber>
    </recommendedName>
</protein>
<proteinExistence type="predicted"/>
<feature type="compositionally biased region" description="Polar residues" evidence="4">
    <location>
        <begin position="60"/>
        <end position="69"/>
    </location>
</feature>
<feature type="domain" description="Alpha-L-rhamnosidase C-terminal" evidence="8">
    <location>
        <begin position="796"/>
        <end position="868"/>
    </location>
</feature>
<organism evidence="9 10">
    <name type="scientific">Plectosphaerella cucumerina</name>
    <dbReference type="NCBI Taxonomy" id="40658"/>
    <lineage>
        <taxon>Eukaryota</taxon>
        <taxon>Fungi</taxon>
        <taxon>Dikarya</taxon>
        <taxon>Ascomycota</taxon>
        <taxon>Pezizomycotina</taxon>
        <taxon>Sordariomycetes</taxon>
        <taxon>Hypocreomycetidae</taxon>
        <taxon>Glomerellales</taxon>
        <taxon>Plectosphaerellaceae</taxon>
        <taxon>Plectosphaerella</taxon>
    </lineage>
</organism>
<gene>
    <name evidence="9" type="ORF">B0T11DRAFT_349076</name>
</gene>
<dbReference type="GO" id="GO:0005975">
    <property type="term" value="P:carbohydrate metabolic process"/>
    <property type="evidence" value="ECO:0007669"/>
    <property type="project" value="InterPro"/>
</dbReference>
<accession>A0A8K0X5W9</accession>
<feature type="domain" description="Alpha-L-rhamnosidase six-hairpin glycosidase" evidence="7">
    <location>
        <begin position="441"/>
        <end position="793"/>
    </location>
</feature>
<evidence type="ECO:0000256" key="4">
    <source>
        <dbReference type="SAM" id="MobiDB-lite"/>
    </source>
</evidence>
<dbReference type="PANTHER" id="PTHR33307:SF6">
    <property type="entry name" value="ALPHA-RHAMNOSIDASE (EUROFUNG)-RELATED"/>
    <property type="match status" value="1"/>
</dbReference>
<dbReference type="Proteomes" id="UP000813385">
    <property type="component" value="Unassembled WGS sequence"/>
</dbReference>
<keyword evidence="3" id="KW-0378">Hydrolase</keyword>
<dbReference type="SUPFAM" id="SSF48208">
    <property type="entry name" value="Six-hairpin glycosidases"/>
    <property type="match status" value="1"/>
</dbReference>
<dbReference type="AlphaFoldDB" id="A0A8K0X5W9"/>
<feature type="domain" description="Bacterial alpha-L-rhamnosidase N-terminal" evidence="6">
    <location>
        <begin position="152"/>
        <end position="323"/>
    </location>
</feature>
<evidence type="ECO:0000256" key="3">
    <source>
        <dbReference type="ARBA" id="ARBA00022801"/>
    </source>
</evidence>
<evidence type="ECO:0000259" key="7">
    <source>
        <dbReference type="Pfam" id="PF17389"/>
    </source>
</evidence>
<dbReference type="Gene3D" id="2.60.40.10">
    <property type="entry name" value="Immunoglobulins"/>
    <property type="match status" value="1"/>
</dbReference>
<dbReference type="GO" id="GO:0030596">
    <property type="term" value="F:alpha-L-rhamnosidase activity"/>
    <property type="evidence" value="ECO:0007669"/>
    <property type="project" value="UniProtKB-EC"/>
</dbReference>
<evidence type="ECO:0000259" key="6">
    <source>
        <dbReference type="Pfam" id="PF08531"/>
    </source>
</evidence>
<dbReference type="EC" id="3.2.1.40" evidence="2"/>
<dbReference type="EMBL" id="JAGPXD010000002">
    <property type="protein sequence ID" value="KAH7367710.1"/>
    <property type="molecule type" value="Genomic_DNA"/>
</dbReference>
<sequence>MPELTITDVHFEHYAPGAALGVDDTRPRISWRFQNAPNGFRQDRYEIQLSKVVNGEETDSVTSQVSSPESHLVPWPAADPISSRQRWAVRVRARGTGSTEFTPWSEPEYIEAGLHIREDWSGQLISAPWAANDPDTAKPEDLFRKHFSITGQIRSARLYITSHGVYEAEINGQRVGDFFLAPGWASYDGRLPYQTYDVTTHLASGANAIGVRVAEGWFNGRLGFHGGRRNIWGDRTALLAQLEVTLADGSVVSIATDNEWAVTQGPIRLAEIYDGEKYDATAEIPGWSTSGLDAKDWKQVEVLPAISADIQLARGSAEPVRRIEILKSIETITTPAGKTILDFGQNLVGYIRIKNVKGPAGHTLTLSHAEVLENGELGIRPLRVCKAQDTYTLRGDAAGETYEPRFTFHGFRYVQIDNWPSSAQDVSTSLEAVVCHTDMEERGTFSCSEPKINTLFSNVRWGMRGNFLSVPTDCPQRDERLGWTGDLALFAPTAAFVYGCHGILRDWLKDVWFDQQKQGGIPPVVSPNALSGAGLFGQPMPFAIWADVTVLAPWTLWEETRDPAVLEAQYESMETWLRVIPRNKEVSTNLWDFSKIQLGDWLDPNAPPAEPQKATTDPVLVANAFLINSIDHMVRIASVLSKQDDMARYSKWATDARADFTAEYTTTNGRLMSDTQTAYSLAICFDLVSPAHRLRAGERLVDIVRRNAFRVGTGFAGTPFVCEALTRAGHPDVAYSMLLNETCPSWLYPITMGATTMWERWDSMLPDGQINPGEMTSFNHYAYGAVAKFMVERLAGLKRTAPGWTKAEVRPEVEGPFSWAKAEHITPYGKVSSSWVLEDGVLKIDVVVPPTTEMEVVIPGTDGPKTEVVGAGTWSFSTPYQRTKTWPVKAISIFD</sequence>
<dbReference type="PIRSF" id="PIRSF010631">
    <property type="entry name" value="A-rhamnsds"/>
    <property type="match status" value="1"/>
</dbReference>
<comment type="catalytic activity">
    <reaction evidence="1">
        <text>Hydrolysis of terminal non-reducing alpha-L-rhamnose residues in alpha-L-rhamnosides.</text>
        <dbReference type="EC" id="3.2.1.40"/>
    </reaction>
</comment>
<dbReference type="InterPro" id="IPR035396">
    <property type="entry name" value="Bac_rhamnosid6H"/>
</dbReference>
<keyword evidence="10" id="KW-1185">Reference proteome</keyword>
<dbReference type="Gene3D" id="2.60.120.260">
    <property type="entry name" value="Galactose-binding domain-like"/>
    <property type="match status" value="2"/>
</dbReference>
<feature type="region of interest" description="Disordered" evidence="4">
    <location>
        <begin position="56"/>
        <end position="75"/>
    </location>
</feature>
<dbReference type="InterPro" id="IPR013737">
    <property type="entry name" value="Bac_rhamnosid_N"/>
</dbReference>
<evidence type="ECO:0000313" key="10">
    <source>
        <dbReference type="Proteomes" id="UP000813385"/>
    </source>
</evidence>
<dbReference type="PANTHER" id="PTHR33307">
    <property type="entry name" value="ALPHA-RHAMNOSIDASE (EUROFUNG)"/>
    <property type="match status" value="1"/>
</dbReference>
<dbReference type="InterPro" id="IPR008902">
    <property type="entry name" value="Rhamnosid_concanavalin"/>
</dbReference>
<dbReference type="Pfam" id="PF08531">
    <property type="entry name" value="Bac_rhamnosid_N"/>
    <property type="match status" value="1"/>
</dbReference>
<reference evidence="9" key="1">
    <citation type="journal article" date="2021" name="Nat. Commun.">
        <title>Genetic determinants of endophytism in the Arabidopsis root mycobiome.</title>
        <authorList>
            <person name="Mesny F."/>
            <person name="Miyauchi S."/>
            <person name="Thiergart T."/>
            <person name="Pickel B."/>
            <person name="Atanasova L."/>
            <person name="Karlsson M."/>
            <person name="Huettel B."/>
            <person name="Barry K.W."/>
            <person name="Haridas S."/>
            <person name="Chen C."/>
            <person name="Bauer D."/>
            <person name="Andreopoulos W."/>
            <person name="Pangilinan J."/>
            <person name="LaButti K."/>
            <person name="Riley R."/>
            <person name="Lipzen A."/>
            <person name="Clum A."/>
            <person name="Drula E."/>
            <person name="Henrissat B."/>
            <person name="Kohler A."/>
            <person name="Grigoriev I.V."/>
            <person name="Martin F.M."/>
            <person name="Hacquard S."/>
        </authorList>
    </citation>
    <scope>NUCLEOTIDE SEQUENCE</scope>
    <source>
        <strain evidence="9">MPI-CAGE-AT-0016</strain>
    </source>
</reference>
<comment type="caution">
    <text evidence="9">The sequence shown here is derived from an EMBL/GenBank/DDBJ whole genome shotgun (WGS) entry which is preliminary data.</text>
</comment>
<evidence type="ECO:0000313" key="9">
    <source>
        <dbReference type="EMBL" id="KAH7367710.1"/>
    </source>
</evidence>
<evidence type="ECO:0000256" key="1">
    <source>
        <dbReference type="ARBA" id="ARBA00001445"/>
    </source>
</evidence>
<dbReference type="Pfam" id="PF17390">
    <property type="entry name" value="Bac_rhamnosid_C"/>
    <property type="match status" value="1"/>
</dbReference>
<dbReference type="Pfam" id="PF17389">
    <property type="entry name" value="Bac_rhamnosid6H"/>
    <property type="match status" value="1"/>
</dbReference>
<dbReference type="Gene3D" id="2.60.420.10">
    <property type="entry name" value="Maltose phosphorylase, domain 3"/>
    <property type="match status" value="1"/>
</dbReference>
<dbReference type="InterPro" id="IPR016007">
    <property type="entry name" value="Alpha_rhamnosid"/>
</dbReference>
<dbReference type="Pfam" id="PF05592">
    <property type="entry name" value="Bac_rhamnosid"/>
    <property type="match status" value="1"/>
</dbReference>
<dbReference type="InterPro" id="IPR035398">
    <property type="entry name" value="Bac_rhamnosid_C"/>
</dbReference>